<evidence type="ECO:0000256" key="5">
    <source>
        <dbReference type="SAM" id="Phobius"/>
    </source>
</evidence>
<feature type="domain" description="Major facilitator superfamily (MFS) profile" evidence="6">
    <location>
        <begin position="20"/>
        <end position="414"/>
    </location>
</feature>
<feature type="transmembrane region" description="Helical" evidence="5">
    <location>
        <begin position="142"/>
        <end position="163"/>
    </location>
</feature>
<protein>
    <submittedName>
        <fullName evidence="7">MFS transporter</fullName>
    </submittedName>
</protein>
<organism evidence="7 8">
    <name type="scientific">Paraburkholderia edwinii</name>
    <dbReference type="NCBI Taxonomy" id="2861782"/>
    <lineage>
        <taxon>Bacteria</taxon>
        <taxon>Pseudomonadati</taxon>
        <taxon>Pseudomonadota</taxon>
        <taxon>Betaproteobacteria</taxon>
        <taxon>Burkholderiales</taxon>
        <taxon>Burkholderiaceae</taxon>
        <taxon>Paraburkholderia</taxon>
    </lineage>
</organism>
<sequence length="420" mass="43842">MRHAAAGTTMTPAFNVWWGALAGACSSLVGIGLARFAYTPLLPAIIAAHWFPASTAAYLAAANLGGYLAGALSGGWFARRADSTLVLRAMMLLASVSFFACSVPVSFSWFFAWRFVSGLSGGALMVLAAPTILSHVSSSRRGFVGGAIFSGIGLGIAASGTIVPALLRESLTETWIGLGVCGLLLTLVAWNGWPKPHANRSASTTSPVSAQRPKHTASRRRSHARAATPLTLRALYIEYALNAAGLVPHMIFLVDFVTRGLGKGLDAGAQYWVMFGLGAILGPLITGHIADRIGFGPALRGVLVLQIVSVALPAFAQGPVALIVSSVLVGAAVPGIVPLVLGRLHELLAHHPAEQKRAWSTATTYFATMQAAAAYGLSYLFGHDGGNYRILFVIGTAALVLALATDLCALLFVRSQTPVE</sequence>
<feature type="transmembrane region" description="Helical" evidence="5">
    <location>
        <begin position="111"/>
        <end position="130"/>
    </location>
</feature>
<evidence type="ECO:0000313" key="8">
    <source>
        <dbReference type="Proteomes" id="UP000826462"/>
    </source>
</evidence>
<evidence type="ECO:0000256" key="3">
    <source>
        <dbReference type="ARBA" id="ARBA00023136"/>
    </source>
</evidence>
<feature type="transmembrane region" description="Helical" evidence="5">
    <location>
        <begin position="362"/>
        <end position="382"/>
    </location>
</feature>
<feature type="transmembrane region" description="Helical" evidence="5">
    <location>
        <begin position="230"/>
        <end position="251"/>
    </location>
</feature>
<dbReference type="PANTHER" id="PTHR23537:SF1">
    <property type="entry name" value="SUGAR TRANSPORTER"/>
    <property type="match status" value="1"/>
</dbReference>
<feature type="transmembrane region" description="Helical" evidence="5">
    <location>
        <begin position="85"/>
        <end position="105"/>
    </location>
</feature>
<keyword evidence="1 5" id="KW-0812">Transmembrane</keyword>
<feature type="region of interest" description="Disordered" evidence="4">
    <location>
        <begin position="198"/>
        <end position="225"/>
    </location>
</feature>
<feature type="transmembrane region" description="Helical" evidence="5">
    <location>
        <begin position="297"/>
        <end position="316"/>
    </location>
</feature>
<feature type="transmembrane region" description="Helical" evidence="5">
    <location>
        <begin position="175"/>
        <end position="193"/>
    </location>
</feature>
<feature type="transmembrane region" description="Helical" evidence="5">
    <location>
        <begin position="388"/>
        <end position="413"/>
    </location>
</feature>
<evidence type="ECO:0000313" key="7">
    <source>
        <dbReference type="EMBL" id="QYD71944.1"/>
    </source>
</evidence>
<proteinExistence type="predicted"/>
<feature type="transmembrane region" description="Helical" evidence="5">
    <location>
        <begin position="12"/>
        <end position="36"/>
    </location>
</feature>
<dbReference type="PANTHER" id="PTHR23537">
    <property type="match status" value="1"/>
</dbReference>
<evidence type="ECO:0000259" key="6">
    <source>
        <dbReference type="PROSITE" id="PS50850"/>
    </source>
</evidence>
<dbReference type="InterPro" id="IPR020846">
    <property type="entry name" value="MFS_dom"/>
</dbReference>
<dbReference type="Proteomes" id="UP000826462">
    <property type="component" value="Chromosome 2"/>
</dbReference>
<dbReference type="PROSITE" id="PS51257">
    <property type="entry name" value="PROKAR_LIPOPROTEIN"/>
    <property type="match status" value="1"/>
</dbReference>
<feature type="transmembrane region" description="Helical" evidence="5">
    <location>
        <begin position="271"/>
        <end position="290"/>
    </location>
</feature>
<feature type="transmembrane region" description="Helical" evidence="5">
    <location>
        <begin position="322"/>
        <end position="341"/>
    </location>
</feature>
<dbReference type="RefSeq" id="WP_219801373.1">
    <property type="nucleotide sequence ID" value="NZ_CP080096.1"/>
</dbReference>
<feature type="compositionally biased region" description="Polar residues" evidence="4">
    <location>
        <begin position="200"/>
        <end position="209"/>
    </location>
</feature>
<reference evidence="7 8" key="1">
    <citation type="submission" date="2021-07" db="EMBL/GenBank/DDBJ databases">
        <title>Paraburkholderia edwinii protects Aspergillus sp. from phenazines by acting as a toxin sponge.</title>
        <authorList>
            <person name="Dahlstrom K.M."/>
            <person name="Newman D.K."/>
        </authorList>
    </citation>
    <scope>NUCLEOTIDE SEQUENCE [LARGE SCALE GENOMIC DNA]</scope>
    <source>
        <strain evidence="7 8">Pe01</strain>
    </source>
</reference>
<feature type="transmembrane region" description="Helical" evidence="5">
    <location>
        <begin position="56"/>
        <end position="78"/>
    </location>
</feature>
<dbReference type="EMBL" id="CP080096">
    <property type="protein sequence ID" value="QYD71944.1"/>
    <property type="molecule type" value="Genomic_DNA"/>
</dbReference>
<evidence type="ECO:0000256" key="4">
    <source>
        <dbReference type="SAM" id="MobiDB-lite"/>
    </source>
</evidence>
<keyword evidence="3 5" id="KW-0472">Membrane</keyword>
<gene>
    <name evidence="7" type="ORF">KZJ38_33860</name>
</gene>
<keyword evidence="2 5" id="KW-1133">Transmembrane helix</keyword>
<feature type="compositionally biased region" description="Basic residues" evidence="4">
    <location>
        <begin position="212"/>
        <end position="224"/>
    </location>
</feature>
<evidence type="ECO:0000256" key="1">
    <source>
        <dbReference type="ARBA" id="ARBA00022692"/>
    </source>
</evidence>
<dbReference type="PROSITE" id="PS50850">
    <property type="entry name" value="MFS"/>
    <property type="match status" value="1"/>
</dbReference>
<evidence type="ECO:0000256" key="2">
    <source>
        <dbReference type="ARBA" id="ARBA00022989"/>
    </source>
</evidence>
<dbReference type="Gene3D" id="1.20.1250.20">
    <property type="entry name" value="MFS general substrate transporter like domains"/>
    <property type="match status" value="2"/>
</dbReference>
<dbReference type="SUPFAM" id="SSF103473">
    <property type="entry name" value="MFS general substrate transporter"/>
    <property type="match status" value="1"/>
</dbReference>
<dbReference type="Pfam" id="PF06779">
    <property type="entry name" value="MFS_4"/>
    <property type="match status" value="1"/>
</dbReference>
<dbReference type="InterPro" id="IPR010645">
    <property type="entry name" value="MFS_4"/>
</dbReference>
<keyword evidence="8" id="KW-1185">Reference proteome</keyword>
<accession>A0ABX8USS1</accession>
<name>A0ABX8USS1_9BURK</name>
<dbReference type="InterPro" id="IPR036259">
    <property type="entry name" value="MFS_trans_sf"/>
</dbReference>